<reference evidence="3" key="2">
    <citation type="submission" date="2022-06" db="UniProtKB">
        <authorList>
            <consortium name="EnsemblMetazoa"/>
        </authorList>
    </citation>
    <scope>IDENTIFICATION</scope>
</reference>
<organism evidence="3 4">
    <name type="scientific">Acyrthosiphon pisum</name>
    <name type="common">Pea aphid</name>
    <dbReference type="NCBI Taxonomy" id="7029"/>
    <lineage>
        <taxon>Eukaryota</taxon>
        <taxon>Metazoa</taxon>
        <taxon>Ecdysozoa</taxon>
        <taxon>Arthropoda</taxon>
        <taxon>Hexapoda</taxon>
        <taxon>Insecta</taxon>
        <taxon>Pterygota</taxon>
        <taxon>Neoptera</taxon>
        <taxon>Paraneoptera</taxon>
        <taxon>Hemiptera</taxon>
        <taxon>Sternorrhyncha</taxon>
        <taxon>Aphidomorpha</taxon>
        <taxon>Aphidoidea</taxon>
        <taxon>Aphididae</taxon>
        <taxon>Macrosiphini</taxon>
        <taxon>Acyrthosiphon</taxon>
    </lineage>
</organism>
<feature type="region of interest" description="Disordered" evidence="1">
    <location>
        <begin position="158"/>
        <end position="192"/>
    </location>
</feature>
<feature type="domain" description="MADF" evidence="2">
    <location>
        <begin position="66"/>
        <end position="153"/>
    </location>
</feature>
<dbReference type="PROSITE" id="PS51029">
    <property type="entry name" value="MADF"/>
    <property type="match status" value="1"/>
</dbReference>
<evidence type="ECO:0000256" key="1">
    <source>
        <dbReference type="SAM" id="MobiDB-lite"/>
    </source>
</evidence>
<dbReference type="Pfam" id="PF10545">
    <property type="entry name" value="MADF_DNA_bdg"/>
    <property type="match status" value="1"/>
</dbReference>
<dbReference type="SMART" id="SM00595">
    <property type="entry name" value="MADF"/>
    <property type="match status" value="1"/>
</dbReference>
<evidence type="ECO:0000259" key="2">
    <source>
        <dbReference type="PROSITE" id="PS51029"/>
    </source>
</evidence>
<name>A0A8R2D320_ACYPI</name>
<evidence type="ECO:0000313" key="3">
    <source>
        <dbReference type="EnsemblMetazoa" id="XP_016659080.1"/>
    </source>
</evidence>
<dbReference type="GO" id="GO:0005634">
    <property type="term" value="C:nucleus"/>
    <property type="evidence" value="ECO:0007669"/>
    <property type="project" value="TreeGrafter"/>
</dbReference>
<dbReference type="GO" id="GO:0006357">
    <property type="term" value="P:regulation of transcription by RNA polymerase II"/>
    <property type="evidence" value="ECO:0007669"/>
    <property type="project" value="TreeGrafter"/>
</dbReference>
<accession>A0A8R2D320</accession>
<protein>
    <recommendedName>
        <fullName evidence="2">MADF domain-containing protein</fullName>
    </recommendedName>
</protein>
<dbReference type="KEGG" id="api:100574550"/>
<dbReference type="Proteomes" id="UP000007819">
    <property type="component" value="Chromosome X"/>
</dbReference>
<dbReference type="AlphaFoldDB" id="A0A8R2D320"/>
<keyword evidence="4" id="KW-1185">Reference proteome</keyword>
<dbReference type="EnsemblMetazoa" id="XM_016803591.2">
    <property type="protein sequence ID" value="XP_016659080.1"/>
    <property type="gene ID" value="LOC100574550"/>
</dbReference>
<dbReference type="GeneID" id="100574550"/>
<dbReference type="PANTHER" id="PTHR12243">
    <property type="entry name" value="MADF DOMAIN TRANSCRIPTION FACTOR"/>
    <property type="match status" value="1"/>
</dbReference>
<dbReference type="InterPro" id="IPR006578">
    <property type="entry name" value="MADF-dom"/>
</dbReference>
<dbReference type="InterPro" id="IPR039353">
    <property type="entry name" value="TF_Adf1"/>
</dbReference>
<evidence type="ECO:0000313" key="4">
    <source>
        <dbReference type="Proteomes" id="UP000007819"/>
    </source>
</evidence>
<reference evidence="4" key="1">
    <citation type="submission" date="2010-06" db="EMBL/GenBank/DDBJ databases">
        <authorList>
            <person name="Jiang H."/>
            <person name="Abraham K."/>
            <person name="Ali S."/>
            <person name="Alsbrooks S.L."/>
            <person name="Anim B.N."/>
            <person name="Anosike U.S."/>
            <person name="Attaway T."/>
            <person name="Bandaranaike D.P."/>
            <person name="Battles P.K."/>
            <person name="Bell S.N."/>
            <person name="Bell A.V."/>
            <person name="Beltran B."/>
            <person name="Bickham C."/>
            <person name="Bustamante Y."/>
            <person name="Caleb T."/>
            <person name="Canada A."/>
            <person name="Cardenas V."/>
            <person name="Carter K."/>
            <person name="Chacko J."/>
            <person name="Chandrabose M.N."/>
            <person name="Chavez D."/>
            <person name="Chavez A."/>
            <person name="Chen L."/>
            <person name="Chu H.-S."/>
            <person name="Claassen K.J."/>
            <person name="Cockrell R."/>
            <person name="Collins M."/>
            <person name="Cooper J.A."/>
            <person name="Cree A."/>
            <person name="Curry S.M."/>
            <person name="Da Y."/>
            <person name="Dao M.D."/>
            <person name="Das B."/>
            <person name="Davila M.-L."/>
            <person name="Davy-Carroll L."/>
            <person name="Denson S."/>
            <person name="Dinh H."/>
            <person name="Ebong V.E."/>
            <person name="Edwards J.R."/>
            <person name="Egan A."/>
            <person name="El-Daye J."/>
            <person name="Escobedo L."/>
            <person name="Fernandez S."/>
            <person name="Fernando P.R."/>
            <person name="Flagg N."/>
            <person name="Forbes L.D."/>
            <person name="Fowler R.G."/>
            <person name="Fu Q."/>
            <person name="Gabisi R.A."/>
            <person name="Ganer J."/>
            <person name="Garbino Pronczuk A."/>
            <person name="Garcia R.M."/>
            <person name="Garner T."/>
            <person name="Garrett T.E."/>
            <person name="Gonzalez D.A."/>
            <person name="Hamid H."/>
            <person name="Hawkins E.S."/>
            <person name="Hirani K."/>
            <person name="Hogues M.E."/>
            <person name="Hollins B."/>
            <person name="Hsiao C.-H."/>
            <person name="Jabil R."/>
            <person name="James M.L."/>
            <person name="Jhangiani S.N."/>
            <person name="Johnson B."/>
            <person name="Johnson Q."/>
            <person name="Joshi V."/>
            <person name="Kalu J.B."/>
            <person name="Kam C."/>
            <person name="Kashfia A."/>
            <person name="Keebler J."/>
            <person name="Kisamo H."/>
            <person name="Kovar C.L."/>
            <person name="Lago L.A."/>
            <person name="Lai C.-Y."/>
            <person name="Laidlaw J."/>
            <person name="Lara F."/>
            <person name="Le T.-K."/>
            <person name="Lee S.L."/>
            <person name="Legall F.H."/>
            <person name="Lemon S.J."/>
            <person name="Lewis L.R."/>
            <person name="Li B."/>
            <person name="Liu Y."/>
            <person name="Liu Y.-S."/>
            <person name="Lopez J."/>
            <person name="Lozado R.J."/>
            <person name="Lu J."/>
            <person name="Madu R.C."/>
            <person name="Maheshwari M."/>
            <person name="Maheshwari R."/>
            <person name="Malloy K."/>
            <person name="Martinez E."/>
            <person name="Mathew T."/>
            <person name="Mercado I.C."/>
            <person name="Mercado C."/>
            <person name="Meyer B."/>
            <person name="Montgomery K."/>
            <person name="Morgan M.B."/>
            <person name="Munidasa M."/>
            <person name="Nazareth L.V."/>
            <person name="Nelson J."/>
            <person name="Ng B.M."/>
            <person name="Nguyen N.B."/>
            <person name="Nguyen P.Q."/>
            <person name="Nguyen T."/>
            <person name="Obregon M."/>
            <person name="Okwuonu G.O."/>
            <person name="Onwere C.G."/>
            <person name="Orozco G."/>
            <person name="Parra A."/>
            <person name="Patel S."/>
            <person name="Patil S."/>
            <person name="Perez A."/>
            <person name="Perez Y."/>
            <person name="Pham C."/>
            <person name="Primus E.L."/>
            <person name="Pu L.-L."/>
            <person name="Puazo M."/>
            <person name="Qin X."/>
            <person name="Quiroz J.B."/>
            <person name="Reese J."/>
            <person name="Richards S."/>
            <person name="Rives C.M."/>
            <person name="Robberts R."/>
            <person name="Ruiz S.J."/>
            <person name="Ruiz M.J."/>
            <person name="Santibanez J."/>
            <person name="Schneider B.W."/>
            <person name="Sisson I."/>
            <person name="Smith M."/>
            <person name="Sodergren E."/>
            <person name="Song X.-Z."/>
            <person name="Song B.B."/>
            <person name="Summersgill H."/>
            <person name="Thelus R."/>
            <person name="Thornton R.D."/>
            <person name="Trejos Z.Y."/>
            <person name="Usmani K."/>
            <person name="Vattathil S."/>
            <person name="Villasana D."/>
            <person name="Walker D.L."/>
            <person name="Wang S."/>
            <person name="Wang K."/>
            <person name="White C.S."/>
            <person name="Williams A.C."/>
            <person name="Williamson J."/>
            <person name="Wilson K."/>
            <person name="Woghiren I.O."/>
            <person name="Woodworth J.R."/>
            <person name="Worley K.C."/>
            <person name="Wright R.A."/>
            <person name="Wu W."/>
            <person name="Young L."/>
            <person name="Zhang L."/>
            <person name="Zhang J."/>
            <person name="Zhu Y."/>
            <person name="Muzny D.M."/>
            <person name="Weinstock G."/>
            <person name="Gibbs R.A."/>
        </authorList>
    </citation>
    <scope>NUCLEOTIDE SEQUENCE [LARGE SCALE GENOMIC DNA]</scope>
    <source>
        <strain evidence="4">LSR1</strain>
    </source>
</reference>
<proteinExistence type="predicted"/>
<sequence>MVLGFTKVISSPACLCSLYFALIRSILEYEVNVWLPYFAKDQLRLERVQYKFLSYATRKPVLGEEAQVDLHFPWEILYNFTLPGYSRKDEMEIAWNEVGKTVNMTAAECKERWKNIRAVFVRNMKPAPSGVGAKTKRTYYLMESMQFIVPYIKASGAPSGNLPNPPEQKEDKESEENDSTANGENVLEPHCSFQQPPTTSIPYLHRHHYLHHYIQLKCLKARRTLLTVNLSLFHQICQTENVGLRTQLIKHSSNTSKSKEPER</sequence>
<dbReference type="PANTHER" id="PTHR12243:SF60">
    <property type="entry name" value="SI:CH211-15D5.12-RELATED"/>
    <property type="match status" value="1"/>
</dbReference>
<dbReference type="GO" id="GO:0005667">
    <property type="term" value="C:transcription regulator complex"/>
    <property type="evidence" value="ECO:0007669"/>
    <property type="project" value="TreeGrafter"/>
</dbReference>
<dbReference type="OrthoDB" id="8180805at2759"/>
<dbReference type="RefSeq" id="XP_016659080.1">
    <property type="nucleotide sequence ID" value="XM_016803591.2"/>
</dbReference>